<dbReference type="KEGG" id="blen:NCTC4824_03855"/>
<reference evidence="1 2" key="1">
    <citation type="submission" date="2018-06" db="EMBL/GenBank/DDBJ databases">
        <authorList>
            <consortium name="Pathogen Informatics"/>
            <person name="Doyle S."/>
        </authorList>
    </citation>
    <scope>NUCLEOTIDE SEQUENCE [LARGE SCALE GENOMIC DNA]</scope>
    <source>
        <strain evidence="1 2">NCTC4824</strain>
    </source>
</reference>
<sequence length="141" mass="16533">MKTFKIVALQVLEPTRTKNIPLTDGLIINKENEDGMWIIEAYIDVMYESFFQHKQEDQEEFEISVIITHAGNDPAPFTVKVHRVRRFEDHISVLFEGKLSMRRNEYSELLLDDLIKDGYGGNQLIEEFKKRMKEKKPVSNS</sequence>
<dbReference type="EMBL" id="LS483476">
    <property type="protein sequence ID" value="SQI63006.1"/>
    <property type="molecule type" value="Genomic_DNA"/>
</dbReference>
<dbReference type="Proteomes" id="UP000249134">
    <property type="component" value="Chromosome 1"/>
</dbReference>
<dbReference type="AlphaFoldDB" id="A0A2X4WG33"/>
<dbReference type="InterPro" id="IPR025573">
    <property type="entry name" value="YwpF"/>
</dbReference>
<evidence type="ECO:0000313" key="1">
    <source>
        <dbReference type="EMBL" id="SQI63006.1"/>
    </source>
</evidence>
<protein>
    <submittedName>
        <fullName evidence="1">YwpF</fullName>
    </submittedName>
</protein>
<keyword evidence="2" id="KW-1185">Reference proteome</keyword>
<dbReference type="STRING" id="1348624.GCA_001591545_03079"/>
<dbReference type="RefSeq" id="WP_066144065.1">
    <property type="nucleotide sequence ID" value="NZ_CBCSGM010000004.1"/>
</dbReference>
<accession>A0A2X4WG33</accession>
<gene>
    <name evidence="1" type="ORF">NCTC4824_03855</name>
</gene>
<evidence type="ECO:0000313" key="2">
    <source>
        <dbReference type="Proteomes" id="UP000249134"/>
    </source>
</evidence>
<organism evidence="1 2">
    <name type="scientific">Lederbergia lenta</name>
    <name type="common">Bacillus lentus</name>
    <dbReference type="NCBI Taxonomy" id="1467"/>
    <lineage>
        <taxon>Bacteria</taxon>
        <taxon>Bacillati</taxon>
        <taxon>Bacillota</taxon>
        <taxon>Bacilli</taxon>
        <taxon>Bacillales</taxon>
        <taxon>Bacillaceae</taxon>
        <taxon>Lederbergia</taxon>
    </lineage>
</organism>
<dbReference type="Pfam" id="PF14183">
    <property type="entry name" value="YwpF"/>
    <property type="match status" value="1"/>
</dbReference>
<name>A0A2X4WG33_LEDLE</name>
<proteinExistence type="predicted"/>